<protein>
    <submittedName>
        <fullName evidence="9">Lipase 3</fullName>
    </submittedName>
</protein>
<evidence type="ECO:0000256" key="5">
    <source>
        <dbReference type="ARBA" id="ARBA00023098"/>
    </source>
</evidence>
<accession>A0A226E3U2</accession>
<dbReference type="Pfam" id="PF04083">
    <property type="entry name" value="Abhydro_lipase"/>
    <property type="match status" value="1"/>
</dbReference>
<organism evidence="9 10">
    <name type="scientific">Folsomia candida</name>
    <name type="common">Springtail</name>
    <dbReference type="NCBI Taxonomy" id="158441"/>
    <lineage>
        <taxon>Eukaryota</taxon>
        <taxon>Metazoa</taxon>
        <taxon>Ecdysozoa</taxon>
        <taxon>Arthropoda</taxon>
        <taxon>Hexapoda</taxon>
        <taxon>Collembola</taxon>
        <taxon>Entomobryomorpha</taxon>
        <taxon>Isotomoidea</taxon>
        <taxon>Isotomidae</taxon>
        <taxon>Proisotominae</taxon>
        <taxon>Folsomia</taxon>
    </lineage>
</organism>
<dbReference type="EMBL" id="LNIX01000007">
    <property type="protein sequence ID" value="OXA51571.1"/>
    <property type="molecule type" value="Genomic_DNA"/>
</dbReference>
<dbReference type="GO" id="GO:0016787">
    <property type="term" value="F:hydrolase activity"/>
    <property type="evidence" value="ECO:0007669"/>
    <property type="project" value="UniProtKB-KW"/>
</dbReference>
<comment type="similarity">
    <text evidence="1">Belongs to the AB hydrolase superfamily. Lipase family.</text>
</comment>
<comment type="caution">
    <text evidence="9">The sequence shown here is derived from an EMBL/GenBank/DDBJ whole genome shotgun (WGS) entry which is preliminary data.</text>
</comment>
<keyword evidence="6" id="KW-0325">Glycoprotein</keyword>
<dbReference type="AlphaFoldDB" id="A0A226E3U2"/>
<keyword evidence="2 7" id="KW-0732">Signal</keyword>
<proteinExistence type="inferred from homology"/>
<feature type="chain" id="PRO_5011968523" evidence="7">
    <location>
        <begin position="26"/>
        <end position="478"/>
    </location>
</feature>
<keyword evidence="3" id="KW-0378">Hydrolase</keyword>
<dbReference type="OrthoDB" id="9974421at2759"/>
<evidence type="ECO:0000256" key="7">
    <source>
        <dbReference type="SAM" id="SignalP"/>
    </source>
</evidence>
<name>A0A226E3U2_FOLCA</name>
<dbReference type="Gene3D" id="3.40.50.1820">
    <property type="entry name" value="alpha/beta hydrolase"/>
    <property type="match status" value="1"/>
</dbReference>
<evidence type="ECO:0000313" key="10">
    <source>
        <dbReference type="Proteomes" id="UP000198287"/>
    </source>
</evidence>
<dbReference type="InterPro" id="IPR006693">
    <property type="entry name" value="AB_hydrolase_lipase"/>
</dbReference>
<dbReference type="FunFam" id="3.40.50.1820:FF:000057">
    <property type="entry name" value="Lipase"/>
    <property type="match status" value="1"/>
</dbReference>
<dbReference type="SUPFAM" id="SSF53474">
    <property type="entry name" value="alpha/beta-Hydrolases"/>
    <property type="match status" value="1"/>
</dbReference>
<dbReference type="InterPro" id="IPR029058">
    <property type="entry name" value="AB_hydrolase_fold"/>
</dbReference>
<evidence type="ECO:0000256" key="3">
    <source>
        <dbReference type="ARBA" id="ARBA00022801"/>
    </source>
</evidence>
<evidence type="ECO:0000256" key="1">
    <source>
        <dbReference type="ARBA" id="ARBA00010701"/>
    </source>
</evidence>
<dbReference type="GO" id="GO:0016042">
    <property type="term" value="P:lipid catabolic process"/>
    <property type="evidence" value="ECO:0007669"/>
    <property type="project" value="UniProtKB-KW"/>
</dbReference>
<evidence type="ECO:0000256" key="2">
    <source>
        <dbReference type="ARBA" id="ARBA00022729"/>
    </source>
</evidence>
<gene>
    <name evidence="9" type="ORF">Fcan01_12950</name>
</gene>
<dbReference type="Proteomes" id="UP000198287">
    <property type="component" value="Unassembled WGS sequence"/>
</dbReference>
<evidence type="ECO:0000256" key="6">
    <source>
        <dbReference type="ARBA" id="ARBA00023180"/>
    </source>
</evidence>
<evidence type="ECO:0000259" key="8">
    <source>
        <dbReference type="Pfam" id="PF04083"/>
    </source>
</evidence>
<evidence type="ECO:0000256" key="4">
    <source>
        <dbReference type="ARBA" id="ARBA00022963"/>
    </source>
</evidence>
<keyword evidence="4" id="KW-0442">Lipid degradation</keyword>
<feature type="domain" description="Partial AB-hydrolase lipase" evidence="8">
    <location>
        <begin position="74"/>
        <end position="136"/>
    </location>
</feature>
<reference evidence="9 10" key="1">
    <citation type="submission" date="2015-12" db="EMBL/GenBank/DDBJ databases">
        <title>The genome of Folsomia candida.</title>
        <authorList>
            <person name="Faddeeva A."/>
            <person name="Derks M.F."/>
            <person name="Anvar Y."/>
            <person name="Smit S."/>
            <person name="Van Straalen N."/>
            <person name="Roelofs D."/>
        </authorList>
    </citation>
    <scope>NUCLEOTIDE SEQUENCE [LARGE SCALE GENOMIC DNA]</scope>
    <source>
        <strain evidence="9 10">VU population</strain>
        <tissue evidence="9">Whole body</tissue>
    </source>
</reference>
<evidence type="ECO:0000313" key="9">
    <source>
        <dbReference type="EMBL" id="OXA51571.1"/>
    </source>
</evidence>
<keyword evidence="5" id="KW-0443">Lipid metabolism</keyword>
<sequence length="478" mass="54057">MSRAKLLPTLLVWTLICTNFIEITSIDVTKSTGKYAFDSDESVVETCSETFSSCLDNANFDSKLKIGDSKSGPDLIRANGFPLEVHAVPSPTDGYVTSLYRIPRGRSNIMFQDGPPKKVAIFHHGIIADGFSWVLNSVDKALGGLFAITKIIEGRILIETQMISAILAYRLAEEADVDVWLIHTRGTYYSLDHTSYSWTSNQYWNFSFHEIGVNDVPAIIDYVLYVSGQESLYYISHSMGCAAFVVAMSTFPEYNAKVRTFIGLAPSVYVGNTSAPFIEPLIPLVLKQQEIYDSIHLSQPFVSPIVMPFMPVVGNICSNRFTINWICFAVLETIFGYDFEETNYDMSGEIMRNALSSASMKSLFHLFQLWKSGDFRQYDYQERRNMEIYGTPVPPIYDLSKVTSPVVLYCGEEDNLVSCHDVYKMKQKLANVKEFKKISWPKFNHIDFLFATNINSLLNNRIVAIVKADEFYAQHGEK</sequence>
<feature type="signal peptide" evidence="7">
    <location>
        <begin position="1"/>
        <end position="25"/>
    </location>
</feature>
<keyword evidence="10" id="KW-1185">Reference proteome</keyword>
<dbReference type="PANTHER" id="PTHR11005">
    <property type="entry name" value="LYSOSOMAL ACID LIPASE-RELATED"/>
    <property type="match status" value="1"/>
</dbReference>